<dbReference type="RefSeq" id="XP_012654457.1">
    <property type="nucleotide sequence ID" value="XM_012799003.1"/>
</dbReference>
<dbReference type="KEGG" id="tet:TTHERM_000152189"/>
<evidence type="ECO:0000313" key="2">
    <source>
        <dbReference type="Proteomes" id="UP000009168"/>
    </source>
</evidence>
<dbReference type="Proteomes" id="UP000009168">
    <property type="component" value="Unassembled WGS sequence"/>
</dbReference>
<name>W7X1E6_TETTS</name>
<keyword evidence="2" id="KW-1185">Reference proteome</keyword>
<dbReference type="EMBL" id="GG662603">
    <property type="protein sequence ID" value="EWS73060.1"/>
    <property type="molecule type" value="Genomic_DNA"/>
</dbReference>
<sequence>MNFCKVSQRYIYYVHQLCIKIQSYQKYIILINIKNIFCLSIALNIQNKYSIQAKKKKNESIRQRKQNQLLSLECSLYLWILWRRSCFRRCLENQNQMFSLRKKYSLQKETFRLKIFLI</sequence>
<organism evidence="1 2">
    <name type="scientific">Tetrahymena thermophila (strain SB210)</name>
    <dbReference type="NCBI Taxonomy" id="312017"/>
    <lineage>
        <taxon>Eukaryota</taxon>
        <taxon>Sar</taxon>
        <taxon>Alveolata</taxon>
        <taxon>Ciliophora</taxon>
        <taxon>Intramacronucleata</taxon>
        <taxon>Oligohymenophorea</taxon>
        <taxon>Hymenostomatida</taxon>
        <taxon>Tetrahymenina</taxon>
        <taxon>Tetrahymenidae</taxon>
        <taxon>Tetrahymena</taxon>
    </lineage>
</organism>
<dbReference type="AlphaFoldDB" id="W7X1E6"/>
<gene>
    <name evidence="1" type="ORF">TTHERM_000152189</name>
</gene>
<protein>
    <submittedName>
        <fullName evidence="1">Uncharacterized protein</fullName>
    </submittedName>
</protein>
<dbReference type="InParanoid" id="W7X1E6"/>
<accession>W7X1E6</accession>
<proteinExistence type="predicted"/>
<evidence type="ECO:0000313" key="1">
    <source>
        <dbReference type="EMBL" id="EWS73060.1"/>
    </source>
</evidence>
<dbReference type="GeneID" id="24437577"/>
<reference evidence="2" key="1">
    <citation type="journal article" date="2006" name="PLoS Biol.">
        <title>Macronuclear genome sequence of the ciliate Tetrahymena thermophila, a model eukaryote.</title>
        <authorList>
            <person name="Eisen J.A."/>
            <person name="Coyne R.S."/>
            <person name="Wu M."/>
            <person name="Wu D."/>
            <person name="Thiagarajan M."/>
            <person name="Wortman J.R."/>
            <person name="Badger J.H."/>
            <person name="Ren Q."/>
            <person name="Amedeo P."/>
            <person name="Jones K.M."/>
            <person name="Tallon L.J."/>
            <person name="Delcher A.L."/>
            <person name="Salzberg S.L."/>
            <person name="Silva J.C."/>
            <person name="Haas B.J."/>
            <person name="Majoros W.H."/>
            <person name="Farzad M."/>
            <person name="Carlton J.M."/>
            <person name="Smith R.K. Jr."/>
            <person name="Garg J."/>
            <person name="Pearlman R.E."/>
            <person name="Karrer K.M."/>
            <person name="Sun L."/>
            <person name="Manning G."/>
            <person name="Elde N.C."/>
            <person name="Turkewitz A.P."/>
            <person name="Asai D.J."/>
            <person name="Wilkes D.E."/>
            <person name="Wang Y."/>
            <person name="Cai H."/>
            <person name="Collins K."/>
            <person name="Stewart B.A."/>
            <person name="Lee S.R."/>
            <person name="Wilamowska K."/>
            <person name="Weinberg Z."/>
            <person name="Ruzzo W.L."/>
            <person name="Wloga D."/>
            <person name="Gaertig J."/>
            <person name="Frankel J."/>
            <person name="Tsao C.-C."/>
            <person name="Gorovsky M.A."/>
            <person name="Keeling P.J."/>
            <person name="Waller R.F."/>
            <person name="Patron N.J."/>
            <person name="Cherry J.M."/>
            <person name="Stover N.A."/>
            <person name="Krieger C.J."/>
            <person name="del Toro C."/>
            <person name="Ryder H.F."/>
            <person name="Williamson S.C."/>
            <person name="Barbeau R.A."/>
            <person name="Hamilton E.P."/>
            <person name="Orias E."/>
        </authorList>
    </citation>
    <scope>NUCLEOTIDE SEQUENCE [LARGE SCALE GENOMIC DNA]</scope>
    <source>
        <strain evidence="2">SB210</strain>
    </source>
</reference>